<keyword evidence="3 6" id="KW-0812">Transmembrane</keyword>
<keyword evidence="4 6" id="KW-1133">Transmembrane helix</keyword>
<reference evidence="7" key="1">
    <citation type="submission" date="2023-07" db="EMBL/GenBank/DDBJ databases">
        <title>Brevundimonas soil sp. nov., isolated from the soil of chemical plant.</title>
        <authorList>
            <person name="Wu N."/>
        </authorList>
    </citation>
    <scope>NUCLEOTIDE SEQUENCE</scope>
    <source>
        <strain evidence="7">XZ-24</strain>
    </source>
</reference>
<gene>
    <name evidence="7" type="ORF">Q0812_04300</name>
</gene>
<evidence type="ECO:0000313" key="8">
    <source>
        <dbReference type="Proteomes" id="UP001169063"/>
    </source>
</evidence>
<name>A0ABT8SKY9_9CAUL</name>
<feature type="transmembrane region" description="Helical" evidence="6">
    <location>
        <begin position="185"/>
        <end position="203"/>
    </location>
</feature>
<feature type="transmembrane region" description="Helical" evidence="6">
    <location>
        <begin position="210"/>
        <end position="237"/>
    </location>
</feature>
<dbReference type="Proteomes" id="UP001169063">
    <property type="component" value="Unassembled WGS sequence"/>
</dbReference>
<proteinExistence type="predicted"/>
<dbReference type="PIRSF" id="PIRSF035875">
    <property type="entry name" value="RNase_BN"/>
    <property type="match status" value="1"/>
</dbReference>
<dbReference type="RefSeq" id="WP_302109052.1">
    <property type="nucleotide sequence ID" value="NZ_JAUKTR010000001.1"/>
</dbReference>
<comment type="caution">
    <text evidence="7">The sequence shown here is derived from an EMBL/GenBank/DDBJ whole genome shotgun (WGS) entry which is preliminary data.</text>
</comment>
<dbReference type="EMBL" id="JAUKTR010000001">
    <property type="protein sequence ID" value="MDO1558649.1"/>
    <property type="molecule type" value="Genomic_DNA"/>
</dbReference>
<evidence type="ECO:0000256" key="5">
    <source>
        <dbReference type="ARBA" id="ARBA00023136"/>
    </source>
</evidence>
<keyword evidence="8" id="KW-1185">Reference proteome</keyword>
<accession>A0ABT8SKY9</accession>
<evidence type="ECO:0000313" key="7">
    <source>
        <dbReference type="EMBL" id="MDO1558649.1"/>
    </source>
</evidence>
<dbReference type="PANTHER" id="PTHR30213:SF0">
    <property type="entry name" value="UPF0761 MEMBRANE PROTEIN YIHY"/>
    <property type="match status" value="1"/>
</dbReference>
<evidence type="ECO:0000256" key="4">
    <source>
        <dbReference type="ARBA" id="ARBA00022989"/>
    </source>
</evidence>
<keyword evidence="5 6" id="KW-0472">Membrane</keyword>
<evidence type="ECO:0000256" key="3">
    <source>
        <dbReference type="ARBA" id="ARBA00022692"/>
    </source>
</evidence>
<evidence type="ECO:0000256" key="1">
    <source>
        <dbReference type="ARBA" id="ARBA00004651"/>
    </source>
</evidence>
<sequence>MTRSELKARAKPAFGVLGRALGRLWGRDVMLYTGGVCFFALLAVFPAISLLIGFYKVVLTTGQATAQAAALGDVIPHAARGIFENEVVRLTDASARTVTAQSALALIIGAYAAHRGFKALLAGLTFIHDEPEPLGFLKFNLLAFVVALAAFALFTVVSGAVLTSRILEETSPIHPFQSVGLDLEWLWASVGLAFGLSALYRYAMSHSGPVIWLAAVGGGVAASLLFVGASWACAFYVEQIVELGATYGSVGAVVVFLIWLSWNVNAVFFGGALATEIEIALDKYRGAQAVTDPG</sequence>
<evidence type="ECO:0000256" key="6">
    <source>
        <dbReference type="SAM" id="Phobius"/>
    </source>
</evidence>
<protein>
    <submittedName>
        <fullName evidence="7">YihY/virulence factor BrkB family protein</fullName>
    </submittedName>
</protein>
<evidence type="ECO:0000256" key="2">
    <source>
        <dbReference type="ARBA" id="ARBA00022475"/>
    </source>
</evidence>
<comment type="subcellular location">
    <subcellularLocation>
        <location evidence="1">Cell membrane</location>
        <topology evidence="1">Multi-pass membrane protein</topology>
    </subcellularLocation>
</comment>
<dbReference type="Pfam" id="PF03631">
    <property type="entry name" value="Virul_fac_BrkB"/>
    <property type="match status" value="1"/>
</dbReference>
<feature type="transmembrane region" description="Helical" evidence="6">
    <location>
        <begin position="29"/>
        <end position="55"/>
    </location>
</feature>
<organism evidence="7 8">
    <name type="scientific">Peiella sedimenti</name>
    <dbReference type="NCBI Taxonomy" id="3061083"/>
    <lineage>
        <taxon>Bacteria</taxon>
        <taxon>Pseudomonadati</taxon>
        <taxon>Pseudomonadota</taxon>
        <taxon>Alphaproteobacteria</taxon>
        <taxon>Caulobacterales</taxon>
        <taxon>Caulobacteraceae</taxon>
        <taxon>Peiella</taxon>
    </lineage>
</organism>
<feature type="transmembrane region" description="Helical" evidence="6">
    <location>
        <begin position="139"/>
        <end position="162"/>
    </location>
</feature>
<keyword evidence="2" id="KW-1003">Cell membrane</keyword>
<dbReference type="InterPro" id="IPR017039">
    <property type="entry name" value="Virul_fac_BrkB"/>
</dbReference>
<dbReference type="PANTHER" id="PTHR30213">
    <property type="entry name" value="INNER MEMBRANE PROTEIN YHJD"/>
    <property type="match status" value="1"/>
</dbReference>
<feature type="transmembrane region" description="Helical" evidence="6">
    <location>
        <begin position="249"/>
        <end position="275"/>
    </location>
</feature>